<evidence type="ECO:0000313" key="2">
    <source>
        <dbReference type="EMBL" id="GAA0929995.1"/>
    </source>
</evidence>
<evidence type="ECO:0000256" key="1">
    <source>
        <dbReference type="SAM" id="MobiDB-lite"/>
    </source>
</evidence>
<reference evidence="2 3" key="1">
    <citation type="journal article" date="2019" name="Int. J. Syst. Evol. Microbiol.">
        <title>The Global Catalogue of Microorganisms (GCM) 10K type strain sequencing project: providing services to taxonomists for standard genome sequencing and annotation.</title>
        <authorList>
            <consortium name="The Broad Institute Genomics Platform"/>
            <consortium name="The Broad Institute Genome Sequencing Center for Infectious Disease"/>
            <person name="Wu L."/>
            <person name="Ma J."/>
        </authorList>
    </citation>
    <scope>NUCLEOTIDE SEQUENCE [LARGE SCALE GENOMIC DNA]</scope>
    <source>
        <strain evidence="2 3">JCM 10673</strain>
    </source>
</reference>
<accession>A0ABN1PLG8</accession>
<feature type="compositionally biased region" description="Basic and acidic residues" evidence="1">
    <location>
        <begin position="41"/>
        <end position="51"/>
    </location>
</feature>
<dbReference type="EMBL" id="BAAAHG010000068">
    <property type="protein sequence ID" value="GAA0929995.1"/>
    <property type="molecule type" value="Genomic_DNA"/>
</dbReference>
<name>A0ABN1PLG8_9ACTN</name>
<comment type="caution">
    <text evidence="2">The sequence shown here is derived from an EMBL/GenBank/DDBJ whole genome shotgun (WGS) entry which is preliminary data.</text>
</comment>
<proteinExistence type="predicted"/>
<keyword evidence="3" id="KW-1185">Reference proteome</keyword>
<dbReference type="Proteomes" id="UP001501005">
    <property type="component" value="Unassembled WGS sequence"/>
</dbReference>
<feature type="region of interest" description="Disordered" evidence="1">
    <location>
        <begin position="17"/>
        <end position="51"/>
    </location>
</feature>
<gene>
    <name evidence="2" type="ORF">GCM10009549_53130</name>
</gene>
<protein>
    <submittedName>
        <fullName evidence="2">Uncharacterized protein</fullName>
    </submittedName>
</protein>
<evidence type="ECO:0000313" key="3">
    <source>
        <dbReference type="Proteomes" id="UP001501005"/>
    </source>
</evidence>
<sequence>MSRPCSAVRRICTTPVMQPTGKRSGRLKQASIGTTSISLKEGTDGLMRDAVDDGRDAGRELLRGTKECPNG</sequence>
<organism evidence="2 3">
    <name type="scientific">Streptomyces thermoalcalitolerans</name>
    <dbReference type="NCBI Taxonomy" id="65605"/>
    <lineage>
        <taxon>Bacteria</taxon>
        <taxon>Bacillati</taxon>
        <taxon>Actinomycetota</taxon>
        <taxon>Actinomycetes</taxon>
        <taxon>Kitasatosporales</taxon>
        <taxon>Streptomycetaceae</taxon>
        <taxon>Streptomyces</taxon>
    </lineage>
</organism>